<dbReference type="Proteomes" id="UP001085076">
    <property type="component" value="Miscellaneous, Linkage group lg08"/>
</dbReference>
<dbReference type="InterPro" id="IPR029071">
    <property type="entry name" value="Ubiquitin-like_domsf"/>
</dbReference>
<reference evidence="2" key="2">
    <citation type="journal article" date="2022" name="Hortic Res">
        <title>The genome of Dioscorea zingiberensis sheds light on the biosynthesis, origin and evolution of the medicinally important diosgenin saponins.</title>
        <authorList>
            <person name="Li Y."/>
            <person name="Tan C."/>
            <person name="Li Z."/>
            <person name="Guo J."/>
            <person name="Li S."/>
            <person name="Chen X."/>
            <person name="Wang C."/>
            <person name="Dai X."/>
            <person name="Yang H."/>
            <person name="Song W."/>
            <person name="Hou L."/>
            <person name="Xu J."/>
            <person name="Tong Z."/>
            <person name="Xu A."/>
            <person name="Yuan X."/>
            <person name="Wang W."/>
            <person name="Yang Q."/>
            <person name="Chen L."/>
            <person name="Sun Z."/>
            <person name="Wang K."/>
            <person name="Pan B."/>
            <person name="Chen J."/>
            <person name="Bao Y."/>
            <person name="Liu F."/>
            <person name="Qi X."/>
            <person name="Gang D.R."/>
            <person name="Wen J."/>
            <person name="Li J."/>
        </authorList>
    </citation>
    <scope>NUCLEOTIDE SEQUENCE</scope>
    <source>
        <strain evidence="2">Dzin_1.0</strain>
    </source>
</reference>
<sequence length="85" mass="9588">MEEEREVEIILKAVSPAHPIKMSLPSIIKACDLRKLVASERGLPTDRLKLVLWGKTLLDKKNDRDDGDDVLVFMNAIPFFSLALL</sequence>
<comment type="caution">
    <text evidence="2">The sequence shown here is derived from an EMBL/GenBank/DDBJ whole genome shotgun (WGS) entry which is preliminary data.</text>
</comment>
<dbReference type="AlphaFoldDB" id="A0A9D5C3U9"/>
<dbReference type="InterPro" id="IPR000626">
    <property type="entry name" value="Ubiquitin-like_dom"/>
</dbReference>
<dbReference type="OrthoDB" id="71310at2759"/>
<organism evidence="2 3">
    <name type="scientific">Dioscorea zingiberensis</name>
    <dbReference type="NCBI Taxonomy" id="325984"/>
    <lineage>
        <taxon>Eukaryota</taxon>
        <taxon>Viridiplantae</taxon>
        <taxon>Streptophyta</taxon>
        <taxon>Embryophyta</taxon>
        <taxon>Tracheophyta</taxon>
        <taxon>Spermatophyta</taxon>
        <taxon>Magnoliopsida</taxon>
        <taxon>Liliopsida</taxon>
        <taxon>Dioscoreales</taxon>
        <taxon>Dioscoreaceae</taxon>
        <taxon>Dioscorea</taxon>
    </lineage>
</organism>
<evidence type="ECO:0000259" key="1">
    <source>
        <dbReference type="PROSITE" id="PS50053"/>
    </source>
</evidence>
<reference evidence="2" key="1">
    <citation type="submission" date="2021-03" db="EMBL/GenBank/DDBJ databases">
        <authorList>
            <person name="Li Z."/>
            <person name="Yang C."/>
        </authorList>
    </citation>
    <scope>NUCLEOTIDE SEQUENCE</scope>
    <source>
        <strain evidence="2">Dzin_1.0</strain>
        <tissue evidence="2">Leaf</tissue>
    </source>
</reference>
<name>A0A9D5C3U9_9LILI</name>
<proteinExistence type="predicted"/>
<dbReference type="PROSITE" id="PS50053">
    <property type="entry name" value="UBIQUITIN_2"/>
    <property type="match status" value="1"/>
</dbReference>
<dbReference type="EMBL" id="JAGGNH010000008">
    <property type="protein sequence ID" value="KAJ0965487.1"/>
    <property type="molecule type" value="Genomic_DNA"/>
</dbReference>
<feature type="domain" description="Ubiquitin-like" evidence="1">
    <location>
        <begin position="7"/>
        <end position="67"/>
    </location>
</feature>
<evidence type="ECO:0000313" key="2">
    <source>
        <dbReference type="EMBL" id="KAJ0965487.1"/>
    </source>
</evidence>
<evidence type="ECO:0000313" key="3">
    <source>
        <dbReference type="Proteomes" id="UP001085076"/>
    </source>
</evidence>
<gene>
    <name evidence="2" type="ORF">J5N97_026625</name>
</gene>
<keyword evidence="3" id="KW-1185">Reference proteome</keyword>
<accession>A0A9D5C3U9</accession>
<dbReference type="SUPFAM" id="SSF54236">
    <property type="entry name" value="Ubiquitin-like"/>
    <property type="match status" value="1"/>
</dbReference>
<protein>
    <recommendedName>
        <fullName evidence="1">Ubiquitin-like domain-containing protein</fullName>
    </recommendedName>
</protein>